<proteinExistence type="predicted"/>
<dbReference type="EMBL" id="BAAAQQ010000002">
    <property type="protein sequence ID" value="GAA2117885.1"/>
    <property type="molecule type" value="Genomic_DNA"/>
</dbReference>
<evidence type="ECO:0000256" key="1">
    <source>
        <dbReference type="SAM" id="SignalP"/>
    </source>
</evidence>
<keyword evidence="1" id="KW-0732">Signal</keyword>
<evidence type="ECO:0000313" key="2">
    <source>
        <dbReference type="EMBL" id="GAA2117885.1"/>
    </source>
</evidence>
<organism evidence="2 3">
    <name type="scientific">Nocardioides bigeumensis</name>
    <dbReference type="NCBI Taxonomy" id="433657"/>
    <lineage>
        <taxon>Bacteria</taxon>
        <taxon>Bacillati</taxon>
        <taxon>Actinomycetota</taxon>
        <taxon>Actinomycetes</taxon>
        <taxon>Propionibacteriales</taxon>
        <taxon>Nocardioidaceae</taxon>
        <taxon>Nocardioides</taxon>
    </lineage>
</organism>
<feature type="chain" id="PRO_5046729286" description="Cell wall protein" evidence="1">
    <location>
        <begin position="28"/>
        <end position="176"/>
    </location>
</feature>
<keyword evidence="3" id="KW-1185">Reference proteome</keyword>
<gene>
    <name evidence="2" type="ORF">GCM10009843_09300</name>
</gene>
<feature type="signal peptide" evidence="1">
    <location>
        <begin position="1"/>
        <end position="27"/>
    </location>
</feature>
<dbReference type="RefSeq" id="WP_344302469.1">
    <property type="nucleotide sequence ID" value="NZ_BAAAQQ010000002.1"/>
</dbReference>
<protein>
    <recommendedName>
        <fullName evidence="4">Cell wall protein</fullName>
    </recommendedName>
</protein>
<comment type="caution">
    <text evidence="2">The sequence shown here is derived from an EMBL/GenBank/DDBJ whole genome shotgun (WGS) entry which is preliminary data.</text>
</comment>
<evidence type="ECO:0000313" key="3">
    <source>
        <dbReference type="Proteomes" id="UP001500575"/>
    </source>
</evidence>
<dbReference type="Proteomes" id="UP001500575">
    <property type="component" value="Unassembled WGS sequence"/>
</dbReference>
<accession>A0ABP5JN95</accession>
<evidence type="ECO:0008006" key="4">
    <source>
        <dbReference type="Google" id="ProtNLM"/>
    </source>
</evidence>
<reference evidence="3" key="1">
    <citation type="journal article" date="2019" name="Int. J. Syst. Evol. Microbiol.">
        <title>The Global Catalogue of Microorganisms (GCM) 10K type strain sequencing project: providing services to taxonomists for standard genome sequencing and annotation.</title>
        <authorList>
            <consortium name="The Broad Institute Genomics Platform"/>
            <consortium name="The Broad Institute Genome Sequencing Center for Infectious Disease"/>
            <person name="Wu L."/>
            <person name="Ma J."/>
        </authorList>
    </citation>
    <scope>NUCLEOTIDE SEQUENCE [LARGE SCALE GENOMIC DNA]</scope>
    <source>
        <strain evidence="3">JCM 16021</strain>
    </source>
</reference>
<name>A0ABP5JN95_9ACTN</name>
<sequence>MSVRRLLAPTLALGLLAAALTGPQASAATWVDEVRDATAPYKSVAKAEADGYGLFADAEGLTCIEHHHDGGMGVHYVHGKRVGDAKVKSRKPEALVYEPAANGKLKLVALEYIVFKSAWRAEHPSGKPSLKGQKFTLVPAGNRYGIPAFYELHLWAWKDNPAGLYADYNPDVSCPA</sequence>